<feature type="compositionally biased region" description="Polar residues" evidence="1">
    <location>
        <begin position="9"/>
        <end position="20"/>
    </location>
</feature>
<dbReference type="Proteomes" id="UP000054843">
    <property type="component" value="Unassembled WGS sequence"/>
</dbReference>
<evidence type="ECO:0000313" key="2">
    <source>
        <dbReference type="EMBL" id="KRZ63567.1"/>
    </source>
</evidence>
<organism evidence="2 3">
    <name type="scientific">Trichinella papuae</name>
    <dbReference type="NCBI Taxonomy" id="268474"/>
    <lineage>
        <taxon>Eukaryota</taxon>
        <taxon>Metazoa</taxon>
        <taxon>Ecdysozoa</taxon>
        <taxon>Nematoda</taxon>
        <taxon>Enoplea</taxon>
        <taxon>Dorylaimia</taxon>
        <taxon>Trichinellida</taxon>
        <taxon>Trichinellidae</taxon>
        <taxon>Trichinella</taxon>
    </lineage>
</organism>
<gene>
    <name evidence="2" type="ORF">T10_13663</name>
</gene>
<comment type="caution">
    <text evidence="2">The sequence shown here is derived from an EMBL/GenBank/DDBJ whole genome shotgun (WGS) entry which is preliminary data.</text>
</comment>
<proteinExistence type="predicted"/>
<sequence>MGNFPMYSDRQSANFTGHSSDNYWTVSGETLKNTIIYQYK</sequence>
<dbReference type="OrthoDB" id="5932113at2759"/>
<keyword evidence="3" id="KW-1185">Reference proteome</keyword>
<evidence type="ECO:0000256" key="1">
    <source>
        <dbReference type="SAM" id="MobiDB-lite"/>
    </source>
</evidence>
<dbReference type="AlphaFoldDB" id="A0A0V1LVK0"/>
<feature type="non-terminal residue" evidence="2">
    <location>
        <position position="40"/>
    </location>
</feature>
<accession>A0A0V1LVK0</accession>
<evidence type="ECO:0000313" key="3">
    <source>
        <dbReference type="Proteomes" id="UP000054843"/>
    </source>
</evidence>
<name>A0A0V1LVK0_9BILA</name>
<protein>
    <submittedName>
        <fullName evidence="2">Uncharacterized protein</fullName>
    </submittedName>
</protein>
<feature type="region of interest" description="Disordered" evidence="1">
    <location>
        <begin position="1"/>
        <end position="20"/>
    </location>
</feature>
<reference evidence="2 3" key="1">
    <citation type="submission" date="2015-01" db="EMBL/GenBank/DDBJ databases">
        <title>Evolution of Trichinella species and genotypes.</title>
        <authorList>
            <person name="Korhonen P.K."/>
            <person name="Edoardo P."/>
            <person name="Giuseppe L.R."/>
            <person name="Gasser R.B."/>
        </authorList>
    </citation>
    <scope>NUCLEOTIDE SEQUENCE [LARGE SCALE GENOMIC DNA]</scope>
    <source>
        <strain evidence="2">ISS1980</strain>
    </source>
</reference>
<dbReference type="EMBL" id="JYDO01002377">
    <property type="protein sequence ID" value="KRZ63567.1"/>
    <property type="molecule type" value="Genomic_DNA"/>
</dbReference>